<proteinExistence type="predicted"/>
<evidence type="ECO:0000256" key="2">
    <source>
        <dbReference type="SAM" id="SignalP"/>
    </source>
</evidence>
<protein>
    <submittedName>
        <fullName evidence="5">DUF3048 domain-containing protein</fullName>
    </submittedName>
</protein>
<keyword evidence="2" id="KW-0732">Signal</keyword>
<accession>A0ABU3NSC6</accession>
<evidence type="ECO:0000256" key="1">
    <source>
        <dbReference type="SAM" id="MobiDB-lite"/>
    </source>
</evidence>
<dbReference type="PROSITE" id="PS51257">
    <property type="entry name" value="PROKAR_LIPOPROTEIN"/>
    <property type="match status" value="1"/>
</dbReference>
<evidence type="ECO:0000259" key="3">
    <source>
        <dbReference type="Pfam" id="PF11258"/>
    </source>
</evidence>
<feature type="chain" id="PRO_5045292272" evidence="2">
    <location>
        <begin position="23"/>
        <end position="406"/>
    </location>
</feature>
<comment type="caution">
    <text evidence="5">The sequence shown here is derived from an EMBL/GenBank/DDBJ whole genome shotgun (WGS) entry which is preliminary data.</text>
</comment>
<feature type="domain" description="DUF3048" evidence="3">
    <location>
        <begin position="87"/>
        <end position="191"/>
    </location>
</feature>
<dbReference type="InterPro" id="IPR023158">
    <property type="entry name" value="YerB-like_sf"/>
</dbReference>
<feature type="signal peptide" evidence="2">
    <location>
        <begin position="1"/>
        <end position="22"/>
    </location>
</feature>
<dbReference type="RefSeq" id="WP_315625422.1">
    <property type="nucleotide sequence ID" value="NZ_JAUHMF010000002.1"/>
</dbReference>
<dbReference type="SUPFAM" id="SSF159774">
    <property type="entry name" value="YerB-like"/>
    <property type="match status" value="1"/>
</dbReference>
<feature type="region of interest" description="Disordered" evidence="1">
    <location>
        <begin position="35"/>
        <end position="69"/>
    </location>
</feature>
<dbReference type="InterPro" id="IPR021416">
    <property type="entry name" value="DUF3048_N"/>
</dbReference>
<feature type="domain" description="DUF3048" evidence="4">
    <location>
        <begin position="260"/>
        <end position="381"/>
    </location>
</feature>
<sequence length="406" mass="45276">MTAKSHWLMILTTLTLSALLLAACGNPAPQVTPTASLTPFLPGPTQTPRPAATATPAASPTPAATATLPYPPEGYGPTNFPADINPLTGLPASDPALLNRRPILIKVQNLPRSDRPQSGLSRADIVYELYTEYGSTRYAALFYGQDAERVMPIRSARYPDINLIRMYKAIFVFGSAYEPVFRRLANSEFGDRLILEGSDTCPALCRFDPNGRNYLAANTQALQALLTKRGIDNSRPNLDGMAFNLTPPAGGQPAERIFARFSGAIYNRWDYDPTSGRYQRYVDKENDVDQRNEVYELLTDALTNQPIQADNVVILFVRYEEVDPRPEVEVLDFKLLGTGTAYLVRDGQIYKVNWQRLREEDVLTLVDDAGQPVPFKPGQTWFEVMGLTTRVQNEGATWRFTFGRDW</sequence>
<organism evidence="5 6">
    <name type="scientific">Thermanaerothrix solaris</name>
    <dbReference type="NCBI Taxonomy" id="3058434"/>
    <lineage>
        <taxon>Bacteria</taxon>
        <taxon>Bacillati</taxon>
        <taxon>Chloroflexota</taxon>
        <taxon>Anaerolineae</taxon>
        <taxon>Anaerolineales</taxon>
        <taxon>Anaerolineaceae</taxon>
        <taxon>Thermanaerothrix</taxon>
    </lineage>
</organism>
<evidence type="ECO:0000313" key="6">
    <source>
        <dbReference type="Proteomes" id="UP001254165"/>
    </source>
</evidence>
<dbReference type="EMBL" id="JAUHMF010000002">
    <property type="protein sequence ID" value="MDT8898761.1"/>
    <property type="molecule type" value="Genomic_DNA"/>
</dbReference>
<dbReference type="Pfam" id="PF17479">
    <property type="entry name" value="DUF3048_C"/>
    <property type="match status" value="1"/>
</dbReference>
<evidence type="ECO:0000313" key="5">
    <source>
        <dbReference type="EMBL" id="MDT8898761.1"/>
    </source>
</evidence>
<reference evidence="5 6" key="1">
    <citation type="submission" date="2023-07" db="EMBL/GenBank/DDBJ databases">
        <title>Novel species of Thermanaerothrix with wide hydrolytic capabilities.</title>
        <authorList>
            <person name="Zayulina K.S."/>
            <person name="Podosokorskaya O.A."/>
            <person name="Elcheninov A.G."/>
        </authorList>
    </citation>
    <scope>NUCLEOTIDE SEQUENCE [LARGE SCALE GENOMIC DNA]</scope>
    <source>
        <strain evidence="5 6">4228-RoL</strain>
    </source>
</reference>
<dbReference type="Pfam" id="PF11258">
    <property type="entry name" value="DUF3048"/>
    <property type="match status" value="1"/>
</dbReference>
<gene>
    <name evidence="5" type="ORF">QYE77_10830</name>
</gene>
<dbReference type="Proteomes" id="UP001254165">
    <property type="component" value="Unassembled WGS sequence"/>
</dbReference>
<feature type="compositionally biased region" description="Low complexity" evidence="1">
    <location>
        <begin position="48"/>
        <end position="68"/>
    </location>
</feature>
<dbReference type="InterPro" id="IPR035328">
    <property type="entry name" value="DUF3048_C"/>
</dbReference>
<dbReference type="Gene3D" id="3.50.90.10">
    <property type="entry name" value="YerB-like"/>
    <property type="match status" value="1"/>
</dbReference>
<name>A0ABU3NSC6_9CHLR</name>
<evidence type="ECO:0000259" key="4">
    <source>
        <dbReference type="Pfam" id="PF17479"/>
    </source>
</evidence>
<keyword evidence="6" id="KW-1185">Reference proteome</keyword>